<dbReference type="AlphaFoldDB" id="A0A4Y1WZV1"/>
<dbReference type="EMBL" id="AP019736">
    <property type="protein sequence ID" value="BBL06567.1"/>
    <property type="molecule type" value="Genomic_DNA"/>
</dbReference>
<evidence type="ECO:0000259" key="8">
    <source>
        <dbReference type="Pfam" id="PF14322"/>
    </source>
</evidence>
<evidence type="ECO:0000256" key="2">
    <source>
        <dbReference type="ARBA" id="ARBA00006275"/>
    </source>
</evidence>
<evidence type="ECO:0000256" key="1">
    <source>
        <dbReference type="ARBA" id="ARBA00004442"/>
    </source>
</evidence>
<gene>
    <name evidence="9" type="ORF">A5CPEGH6_12050</name>
</gene>
<proteinExistence type="inferred from homology"/>
<comment type="subcellular location">
    <subcellularLocation>
        <location evidence="1">Cell outer membrane</location>
    </subcellularLocation>
</comment>
<evidence type="ECO:0000259" key="7">
    <source>
        <dbReference type="Pfam" id="PF07980"/>
    </source>
</evidence>
<keyword evidence="4" id="KW-0472">Membrane</keyword>
<evidence type="ECO:0000313" key="9">
    <source>
        <dbReference type="EMBL" id="BBL06567.1"/>
    </source>
</evidence>
<feature type="chain" id="PRO_5021352686" evidence="6">
    <location>
        <begin position="21"/>
        <end position="670"/>
    </location>
</feature>
<feature type="domain" description="RagB/SusD" evidence="7">
    <location>
        <begin position="328"/>
        <end position="670"/>
    </location>
</feature>
<dbReference type="Proteomes" id="UP000319374">
    <property type="component" value="Chromosome"/>
</dbReference>
<evidence type="ECO:0000256" key="6">
    <source>
        <dbReference type="SAM" id="SignalP"/>
    </source>
</evidence>
<dbReference type="RefSeq" id="WP_141428376.1">
    <property type="nucleotide sequence ID" value="NZ_AP019736.1"/>
</dbReference>
<evidence type="ECO:0000256" key="3">
    <source>
        <dbReference type="ARBA" id="ARBA00022729"/>
    </source>
</evidence>
<protein>
    <submittedName>
        <fullName evidence="9">Membrane protein</fullName>
    </submittedName>
</protein>
<dbReference type="InterPro" id="IPR012944">
    <property type="entry name" value="SusD_RagB_dom"/>
</dbReference>
<feature type="signal peptide" evidence="6">
    <location>
        <begin position="1"/>
        <end position="20"/>
    </location>
</feature>
<dbReference type="OrthoDB" id="724176at2"/>
<dbReference type="InterPro" id="IPR033985">
    <property type="entry name" value="SusD-like_N"/>
</dbReference>
<dbReference type="KEGG" id="ada:A5CPEGH6_12050"/>
<sequence length="670" mass="77066">MKYLKILAASVLMCAFSLTSCDSYFEVELDDQANLDDVFSQSNTVHSYLRHIYSYIPLEEEIVGSAGAWAVARSDEATYSNYQWVYYNLYRTGNYSSSTPNGLANFGFWDRFYIAINQCTIFLNNIDKDKQDDPKEIEMMKAEARFLRAYYYFCLFRQYGPVFLWFDQTPDEQIDPKTIDRHTVDQNIEFIESELWDVAQILPTDLTEIPTIDPSTWTGRATKGAALALRSRVLLYAASPLYNGADIYKGQMKNMNGDYLFPQQEDPEKWQKAADAAWDVIQMNKYSLIEDKSIVANGTTITDEDAKFLNAMKSYELVWQNDGTWSSETIWGWWWRTSNKYSNATTGYDYMGGVGGTMIPALPPNFGFYAGFGGTAPSLKLADSYPMWSTGRYPVKGYEGRNDMSKPIVDPLSGYKTDGFTEGYKQYVDPLYPEWRPAIKAHNTCIDRDPRFYATMVPNGFYWPHQGKNKLFTCFNSTSATSPWSASSNCIRVGYAFRRAYPAGLWFDTSTEYTPVTSLKWVYPAFRMAEIYLNYAEACNEKPERDAASAIEYLNKVRNRAGLNNIEEAYPGIENDKELLRWCIHKERGVEFAFEAHRHYDACRWMEAKEEYPGPWYSLHCSATTYEESYQRVTGEIAIEDNVFRDKDYLCPIYSGTLAEMVNMTQNLGH</sequence>
<comment type="similarity">
    <text evidence="2">Belongs to the SusD family.</text>
</comment>
<accession>A0A4Y1WZV1</accession>
<dbReference type="InterPro" id="IPR011990">
    <property type="entry name" value="TPR-like_helical_dom_sf"/>
</dbReference>
<keyword evidence="3 6" id="KW-0732">Signal</keyword>
<keyword evidence="10" id="KW-1185">Reference proteome</keyword>
<feature type="domain" description="SusD-like N-terminal" evidence="8">
    <location>
        <begin position="95"/>
        <end position="235"/>
    </location>
</feature>
<dbReference type="PROSITE" id="PS51257">
    <property type="entry name" value="PROKAR_LIPOPROTEIN"/>
    <property type="match status" value="1"/>
</dbReference>
<reference evidence="10" key="1">
    <citation type="submission" date="2019-06" db="EMBL/GenBank/DDBJ databases">
        <title>Alistipes onderdonkii subsp. vulgaris subsp. nov., Alistipes dispar sp. nov. and Alistipes communis sp. nov., isolated from human faeces, and creation of Alistipes onderdonkii subsp. onderdonkii subsp. nov.</title>
        <authorList>
            <person name="Sakamoto M."/>
            <person name="Ikeyama N."/>
            <person name="Ogata Y."/>
            <person name="Suda W."/>
            <person name="Iino T."/>
            <person name="Hattori M."/>
            <person name="Ohkuma M."/>
        </authorList>
    </citation>
    <scope>NUCLEOTIDE SEQUENCE [LARGE SCALE GENOMIC DNA]</scope>
    <source>
        <strain evidence="10">5CPEGH6</strain>
    </source>
</reference>
<evidence type="ECO:0000256" key="5">
    <source>
        <dbReference type="ARBA" id="ARBA00023237"/>
    </source>
</evidence>
<dbReference type="GO" id="GO:0009279">
    <property type="term" value="C:cell outer membrane"/>
    <property type="evidence" value="ECO:0007669"/>
    <property type="project" value="UniProtKB-SubCell"/>
</dbReference>
<organism evidence="9 10">
    <name type="scientific">Alistipes dispar</name>
    <dbReference type="NCBI Taxonomy" id="2585119"/>
    <lineage>
        <taxon>Bacteria</taxon>
        <taxon>Pseudomonadati</taxon>
        <taxon>Bacteroidota</taxon>
        <taxon>Bacteroidia</taxon>
        <taxon>Bacteroidales</taxon>
        <taxon>Rikenellaceae</taxon>
        <taxon>Alistipes</taxon>
    </lineage>
</organism>
<evidence type="ECO:0000256" key="4">
    <source>
        <dbReference type="ARBA" id="ARBA00023136"/>
    </source>
</evidence>
<dbReference type="SUPFAM" id="SSF48452">
    <property type="entry name" value="TPR-like"/>
    <property type="match status" value="1"/>
</dbReference>
<evidence type="ECO:0000313" key="10">
    <source>
        <dbReference type="Proteomes" id="UP000319374"/>
    </source>
</evidence>
<name>A0A4Y1WZV1_9BACT</name>
<keyword evidence="5" id="KW-0998">Cell outer membrane</keyword>
<dbReference type="GeneID" id="98673181"/>
<dbReference type="Pfam" id="PF07980">
    <property type="entry name" value="SusD_RagB"/>
    <property type="match status" value="1"/>
</dbReference>
<dbReference type="Gene3D" id="1.25.40.390">
    <property type="match status" value="1"/>
</dbReference>
<dbReference type="Pfam" id="PF14322">
    <property type="entry name" value="SusD-like_3"/>
    <property type="match status" value="1"/>
</dbReference>